<dbReference type="Proteomes" id="UP000321393">
    <property type="component" value="Unassembled WGS sequence"/>
</dbReference>
<gene>
    <name evidence="2" type="ORF">E5676_scaffold258G00180</name>
    <name evidence="1" type="ORF">E6C27_scaffold827G00710</name>
</gene>
<dbReference type="Proteomes" id="UP000321947">
    <property type="component" value="Unassembled WGS sequence"/>
</dbReference>
<name>A0A5A7V9E0_CUCMM</name>
<dbReference type="EMBL" id="SSTE01002217">
    <property type="protein sequence ID" value="KAA0063844.1"/>
    <property type="molecule type" value="Genomic_DNA"/>
</dbReference>
<evidence type="ECO:0000313" key="3">
    <source>
        <dbReference type="Proteomes" id="UP000321393"/>
    </source>
</evidence>
<dbReference type="PANTHER" id="PTHR33116">
    <property type="entry name" value="REVERSE TRANSCRIPTASE ZINC-BINDING DOMAIN-CONTAINING PROTEIN-RELATED-RELATED"/>
    <property type="match status" value="1"/>
</dbReference>
<sequence length="344" mass="39202">MNPQDDMSKVIPSKRDDLANVACRDVVLESFKQLEKGKIRSSPNRPSRHVEDFLFGLLFAISTPLRFISWIKACVTSLKFYILIMALWRGLPRLSSFINVVRSSMFVARVSSEAASLLASNLGFALGQLPVGYLGIPLLFGRLQLVRPVLHSFQVYWASVFVLLASVHHEVDKILKSYLWRGKEDGRGGVKVAWTEGGPILEHVGERVLYDATSRREARVSKFLGPDEQWSVRDRWVWVHGRPSGFLIVSTYDTIRFEVFGFVGLVYCREGEMFPNIPFVGIGKGVGRKQWRILCYATIYFIWKEHNHHLHGGQARDPIVLFQLIQTCICAHVVSWRKDAQDLI</sequence>
<dbReference type="OrthoDB" id="1938625at2759"/>
<dbReference type="AlphaFoldDB" id="A0A5A7V9E0"/>
<dbReference type="PANTHER" id="PTHR33116:SF78">
    <property type="entry name" value="OS12G0587133 PROTEIN"/>
    <property type="match status" value="1"/>
</dbReference>
<accession>A0A5A7V9E0</accession>
<proteinExistence type="predicted"/>
<protein>
    <submittedName>
        <fullName evidence="1">Zf-RVT domain-containing protein</fullName>
    </submittedName>
</protein>
<reference evidence="3 4" key="1">
    <citation type="submission" date="2019-08" db="EMBL/GenBank/DDBJ databases">
        <title>Draft genome sequences of two oriental melons (Cucumis melo L. var makuwa).</title>
        <authorList>
            <person name="Kwon S.-Y."/>
        </authorList>
    </citation>
    <scope>NUCLEOTIDE SEQUENCE [LARGE SCALE GENOMIC DNA]</scope>
    <source>
        <strain evidence="4">cv. Chang Bougi</strain>
        <strain evidence="3">cv. SW 3</strain>
        <tissue evidence="1">Leaf</tissue>
    </source>
</reference>
<evidence type="ECO:0000313" key="2">
    <source>
        <dbReference type="EMBL" id="TYK28207.1"/>
    </source>
</evidence>
<comment type="caution">
    <text evidence="1">The sequence shown here is derived from an EMBL/GenBank/DDBJ whole genome shotgun (WGS) entry which is preliminary data.</text>
</comment>
<evidence type="ECO:0000313" key="1">
    <source>
        <dbReference type="EMBL" id="KAA0063844.1"/>
    </source>
</evidence>
<dbReference type="EMBL" id="SSTD01002257">
    <property type="protein sequence ID" value="TYK28207.1"/>
    <property type="molecule type" value="Genomic_DNA"/>
</dbReference>
<organism evidence="1 3">
    <name type="scientific">Cucumis melo var. makuwa</name>
    <name type="common">Oriental melon</name>
    <dbReference type="NCBI Taxonomy" id="1194695"/>
    <lineage>
        <taxon>Eukaryota</taxon>
        <taxon>Viridiplantae</taxon>
        <taxon>Streptophyta</taxon>
        <taxon>Embryophyta</taxon>
        <taxon>Tracheophyta</taxon>
        <taxon>Spermatophyta</taxon>
        <taxon>Magnoliopsida</taxon>
        <taxon>eudicotyledons</taxon>
        <taxon>Gunneridae</taxon>
        <taxon>Pentapetalae</taxon>
        <taxon>rosids</taxon>
        <taxon>fabids</taxon>
        <taxon>Cucurbitales</taxon>
        <taxon>Cucurbitaceae</taxon>
        <taxon>Benincaseae</taxon>
        <taxon>Cucumis</taxon>
    </lineage>
</organism>
<evidence type="ECO:0000313" key="4">
    <source>
        <dbReference type="Proteomes" id="UP000321947"/>
    </source>
</evidence>